<dbReference type="GO" id="GO:0043916">
    <property type="term" value="F:DNA-7-methylguanine glycosylase activity"/>
    <property type="evidence" value="ECO:0007669"/>
    <property type="project" value="TreeGrafter"/>
</dbReference>
<dbReference type="EMBL" id="FUKP01000030">
    <property type="protein sequence ID" value="SJN23993.1"/>
    <property type="molecule type" value="Genomic_DNA"/>
</dbReference>
<protein>
    <submittedName>
        <fullName evidence="4">3-methyladenine DNA glycosylase</fullName>
    </submittedName>
</protein>
<dbReference type="EMBL" id="SPKT01000022">
    <property type="protein sequence ID" value="TFH98176.1"/>
    <property type="molecule type" value="Genomic_DNA"/>
</dbReference>
<keyword evidence="2" id="KW-0234">DNA repair</keyword>
<gene>
    <name evidence="4" type="ORF">E4A49_09875</name>
    <name evidence="3" type="ORF">FM125_04905</name>
</gene>
<organism evidence="3 5">
    <name type="scientific">Micrococcus lylae</name>
    <dbReference type="NCBI Taxonomy" id="1273"/>
    <lineage>
        <taxon>Bacteria</taxon>
        <taxon>Bacillati</taxon>
        <taxon>Actinomycetota</taxon>
        <taxon>Actinomycetes</taxon>
        <taxon>Micrococcales</taxon>
        <taxon>Micrococcaceae</taxon>
        <taxon>Micrococcus</taxon>
    </lineage>
</organism>
<dbReference type="GO" id="GO:0008725">
    <property type="term" value="F:DNA-3-methyladenine glycosylase activity"/>
    <property type="evidence" value="ECO:0007669"/>
    <property type="project" value="TreeGrafter"/>
</dbReference>
<dbReference type="Proteomes" id="UP000297477">
    <property type="component" value="Unassembled WGS sequence"/>
</dbReference>
<proteinExistence type="predicted"/>
<dbReference type="RefSeq" id="WP_067188528.1">
    <property type="nucleotide sequence ID" value="NZ_FUKP01000030.1"/>
</dbReference>
<dbReference type="InterPro" id="IPR051912">
    <property type="entry name" value="Alkylbase_DNA_Glycosylase/TA"/>
</dbReference>
<sequence>MSGPDASRTLRPAVPVDVALTLGVLQRGHADPCVRAAPEGVWLTRRVDADGAPVPASLLVRPAASAVRPSAIRVEAWGPGAEAAVAEAEALLGLHDDGWVAFEDLLASGGRRLPHHVASARRTRPGLRLPAHGRLAEQLITVVLEQKVTHDQARHGWRQLVRAVSEPAPGPVPHGMLLPPDPAAVLRVPSWDWHRFWVQPPQSKAILRVAERAESIDRLSRQVRPGDAAATAELARRLQTLPGIGAWTVAEALQRSHGAADLVAVGDFHLAHYVGQVLTGRRVDDAGMLRLLEPWSGHRQRLVRMIGLSGERRERFGPKLAPEDHRGR</sequence>
<evidence type="ECO:0000313" key="5">
    <source>
        <dbReference type="Proteomes" id="UP000196230"/>
    </source>
</evidence>
<dbReference type="PANTHER" id="PTHR43003:SF6">
    <property type="entry name" value="DNA GLYCOSYLASE"/>
    <property type="match status" value="1"/>
</dbReference>
<reference evidence="3 5" key="1">
    <citation type="submission" date="2017-02" db="EMBL/GenBank/DDBJ databases">
        <authorList>
            <person name="Peterson S.W."/>
        </authorList>
    </citation>
    <scope>NUCLEOTIDE SEQUENCE [LARGE SCALE GENOMIC DNA]</scope>
    <source>
        <strain evidence="3 5">2B3F</strain>
    </source>
</reference>
<dbReference type="GO" id="GO:0032993">
    <property type="term" value="C:protein-DNA complex"/>
    <property type="evidence" value="ECO:0007669"/>
    <property type="project" value="TreeGrafter"/>
</dbReference>
<dbReference type="GO" id="GO:0005737">
    <property type="term" value="C:cytoplasm"/>
    <property type="evidence" value="ECO:0007669"/>
    <property type="project" value="TreeGrafter"/>
</dbReference>
<dbReference type="GO" id="GO:0032131">
    <property type="term" value="F:alkylated DNA binding"/>
    <property type="evidence" value="ECO:0007669"/>
    <property type="project" value="TreeGrafter"/>
</dbReference>
<evidence type="ECO:0000313" key="4">
    <source>
        <dbReference type="EMBL" id="TFH98176.1"/>
    </source>
</evidence>
<keyword evidence="1" id="KW-0227">DNA damage</keyword>
<evidence type="ECO:0000256" key="1">
    <source>
        <dbReference type="ARBA" id="ARBA00022763"/>
    </source>
</evidence>
<evidence type="ECO:0000256" key="2">
    <source>
        <dbReference type="ARBA" id="ARBA00023204"/>
    </source>
</evidence>
<reference evidence="4 6" key="2">
    <citation type="submission" date="2019-03" db="EMBL/GenBank/DDBJ databases">
        <title>Reclassification of Micrococcus aloeverae and Micrococcus yunnanensis as later heterotypic synonyms of Micrococcus luteus.</title>
        <authorList>
            <person name="Huang C.-H."/>
        </authorList>
    </citation>
    <scope>NUCLEOTIDE SEQUENCE [LARGE SCALE GENOMIC DNA]</scope>
    <source>
        <strain evidence="4 6">BCRC 12151</strain>
    </source>
</reference>
<dbReference type="Proteomes" id="UP000196230">
    <property type="component" value="Unassembled WGS sequence"/>
</dbReference>
<evidence type="ECO:0000313" key="3">
    <source>
        <dbReference type="EMBL" id="SJN23993.1"/>
    </source>
</evidence>
<dbReference type="GO" id="GO:0006285">
    <property type="term" value="P:base-excision repair, AP site formation"/>
    <property type="evidence" value="ECO:0007669"/>
    <property type="project" value="TreeGrafter"/>
</dbReference>
<dbReference type="OrthoDB" id="5501430at2"/>
<evidence type="ECO:0000313" key="6">
    <source>
        <dbReference type="Proteomes" id="UP000297477"/>
    </source>
</evidence>
<keyword evidence="6" id="KW-1185">Reference proteome</keyword>
<dbReference type="AlphaFoldDB" id="A0A1R4IXE3"/>
<dbReference type="Gene3D" id="1.10.340.30">
    <property type="entry name" value="Hypothetical protein, domain 2"/>
    <property type="match status" value="1"/>
</dbReference>
<dbReference type="PANTHER" id="PTHR43003">
    <property type="entry name" value="DNA-3-METHYLADENINE GLYCOSYLASE"/>
    <property type="match status" value="1"/>
</dbReference>
<name>A0A1R4IXE3_9MICC</name>
<dbReference type="InterPro" id="IPR011257">
    <property type="entry name" value="DNA_glycosylase"/>
</dbReference>
<dbReference type="GO" id="GO:0006307">
    <property type="term" value="P:DNA alkylation repair"/>
    <property type="evidence" value="ECO:0007669"/>
    <property type="project" value="TreeGrafter"/>
</dbReference>
<accession>A0A1R4IXE3</accession>
<dbReference type="SUPFAM" id="SSF48150">
    <property type="entry name" value="DNA-glycosylase"/>
    <property type="match status" value="1"/>
</dbReference>